<organism evidence="1 2">
    <name type="scientific">Linum tenue</name>
    <dbReference type="NCBI Taxonomy" id="586396"/>
    <lineage>
        <taxon>Eukaryota</taxon>
        <taxon>Viridiplantae</taxon>
        <taxon>Streptophyta</taxon>
        <taxon>Embryophyta</taxon>
        <taxon>Tracheophyta</taxon>
        <taxon>Spermatophyta</taxon>
        <taxon>Magnoliopsida</taxon>
        <taxon>eudicotyledons</taxon>
        <taxon>Gunneridae</taxon>
        <taxon>Pentapetalae</taxon>
        <taxon>rosids</taxon>
        <taxon>fabids</taxon>
        <taxon>Malpighiales</taxon>
        <taxon>Linaceae</taxon>
        <taxon>Linum</taxon>
    </lineage>
</organism>
<proteinExistence type="predicted"/>
<evidence type="ECO:0000313" key="2">
    <source>
        <dbReference type="Proteomes" id="UP001154282"/>
    </source>
</evidence>
<dbReference type="AlphaFoldDB" id="A0AAV0LKF7"/>
<dbReference type="EMBL" id="CAMGYJ010000006">
    <property type="protein sequence ID" value="CAI0433588.1"/>
    <property type="molecule type" value="Genomic_DNA"/>
</dbReference>
<feature type="non-terminal residue" evidence="1">
    <location>
        <position position="1"/>
    </location>
</feature>
<name>A0AAV0LKF7_9ROSI</name>
<gene>
    <name evidence="1" type="ORF">LITE_LOCUS23948</name>
</gene>
<reference evidence="1" key="1">
    <citation type="submission" date="2022-08" db="EMBL/GenBank/DDBJ databases">
        <authorList>
            <person name="Gutierrez-Valencia J."/>
        </authorList>
    </citation>
    <scope>NUCLEOTIDE SEQUENCE</scope>
</reference>
<protein>
    <recommendedName>
        <fullName evidence="3">BED-type domain-containing protein</fullName>
    </recommendedName>
</protein>
<sequence length="52" mass="5644">CKQCGALIKAHAVNNGTSGLKTHRLACERKRKEAGGQSLLNYQPGDGEEHHM</sequence>
<dbReference type="Proteomes" id="UP001154282">
    <property type="component" value="Unassembled WGS sequence"/>
</dbReference>
<comment type="caution">
    <text evidence="1">The sequence shown here is derived from an EMBL/GenBank/DDBJ whole genome shotgun (WGS) entry which is preliminary data.</text>
</comment>
<evidence type="ECO:0008006" key="3">
    <source>
        <dbReference type="Google" id="ProtNLM"/>
    </source>
</evidence>
<evidence type="ECO:0000313" key="1">
    <source>
        <dbReference type="EMBL" id="CAI0433588.1"/>
    </source>
</evidence>
<keyword evidence="2" id="KW-1185">Reference proteome</keyword>
<accession>A0AAV0LKF7</accession>